<feature type="transmembrane region" description="Helical" evidence="8">
    <location>
        <begin position="385"/>
        <end position="412"/>
    </location>
</feature>
<dbReference type="GO" id="GO:0004930">
    <property type="term" value="F:G protein-coupled receptor activity"/>
    <property type="evidence" value="ECO:0007669"/>
    <property type="project" value="InterPro"/>
</dbReference>
<dbReference type="GO" id="GO:0007166">
    <property type="term" value="P:cell surface receptor signaling pathway"/>
    <property type="evidence" value="ECO:0007669"/>
    <property type="project" value="InterPro"/>
</dbReference>
<name>A0A7M4DVM6_CROPO</name>
<feature type="domain" description="GAIN-B" evidence="9">
    <location>
        <begin position="234"/>
        <end position="379"/>
    </location>
</feature>
<comment type="similarity">
    <text evidence="2">Belongs to the G-protein coupled receptor 2 family. Adhesion G-protein coupled receptor (ADGR) subfamily.</text>
</comment>
<evidence type="ECO:0000256" key="2">
    <source>
        <dbReference type="ARBA" id="ARBA00007343"/>
    </source>
</evidence>
<protein>
    <submittedName>
        <fullName evidence="11">Adhesion G protein-coupled receptor F2</fullName>
    </submittedName>
</protein>
<dbReference type="Gene3D" id="2.60.220.50">
    <property type="match status" value="1"/>
</dbReference>
<dbReference type="InterPro" id="IPR000203">
    <property type="entry name" value="GPS"/>
</dbReference>
<sequence>MGLSLNITDIAGCFFALTSCVGCLVGLCETAVFHFALIFPCCFLGVCTSGCGVNGAICSEPCARLFHGERLFMCQDGKWQKTTDSCANLDARSLFEVTYLPPFCSAAASYPDFFLPDVTTHGNRNCLADLSCIVPDILSSPAIPGNIVNIVMLLKNISLKLSEDVNRAKMQSYSKIANHVLNASVISNWAFIRDKAASSILLDSVNLFARKLLIKSGSESILEDFMSTKGSSINKKTPGKRFDFSMRFNNSNSTIAGSVLIPQEELLKISTPSDAVSVAFPTLGAIMEASQLDDVFVNGMILSVALPEELRQISLTFEKFNKSNNVMARCVGWHSAEKRWDEAACKLKTDDANSSVCICKHHHHTFKSFSILMSPNTIRNTVLDYITFVGLGISIFSLLLCLTIEAVVWHHVTNTNIAQMRHICLVNIAASLLIANVLFILAAVAYEKVKDYAICVAVTFFVHLSYLSLFFWMLALGLLILHGLLLIFRKMKKSASMATAFFIGYGCPLIISVLTVAITEPRKGYVRDGACWLNWRDTKALLAFVIPALMIIAVNLVVVVVVVVKTGRLSVREGSRSQDLSSVTRTGKNVALLTPVLGLTWGFGLATIVRYDSLGFHVTFALLNALQGFFILLFGTLLDRKVWSPFDVHLLSHELALMA</sequence>
<dbReference type="FunFam" id="1.20.1070.10:FF:000058">
    <property type="entry name" value="Adhesion G protein-coupled receptor F5"/>
    <property type="match status" value="1"/>
</dbReference>
<reference evidence="11" key="2">
    <citation type="submission" date="2025-09" db="UniProtKB">
        <authorList>
            <consortium name="Ensembl"/>
        </authorList>
    </citation>
    <scope>IDENTIFICATION</scope>
</reference>
<feature type="transmembrane region" description="Helical" evidence="8">
    <location>
        <begin position="12"/>
        <end position="39"/>
    </location>
</feature>
<dbReference type="AlphaFoldDB" id="A0A7M4DVM6"/>
<dbReference type="Gene3D" id="1.20.1070.10">
    <property type="entry name" value="Rhodopsin 7-helix transmembrane proteins"/>
    <property type="match status" value="1"/>
</dbReference>
<dbReference type="PROSITE" id="PS50261">
    <property type="entry name" value="G_PROTEIN_RECEP_F2_4"/>
    <property type="match status" value="1"/>
</dbReference>
<dbReference type="PROSITE" id="PS50221">
    <property type="entry name" value="GAIN_B"/>
    <property type="match status" value="1"/>
</dbReference>
<evidence type="ECO:0000259" key="9">
    <source>
        <dbReference type="PROSITE" id="PS50221"/>
    </source>
</evidence>
<dbReference type="InterPro" id="IPR057244">
    <property type="entry name" value="GAIN_B"/>
</dbReference>
<dbReference type="Pfam" id="PF01825">
    <property type="entry name" value="GPS"/>
    <property type="match status" value="1"/>
</dbReference>
<dbReference type="Proteomes" id="UP000594220">
    <property type="component" value="Unplaced"/>
</dbReference>
<evidence type="ECO:0000256" key="4">
    <source>
        <dbReference type="ARBA" id="ARBA00022989"/>
    </source>
</evidence>
<evidence type="ECO:0000313" key="12">
    <source>
        <dbReference type="Proteomes" id="UP000594220"/>
    </source>
</evidence>
<evidence type="ECO:0000256" key="5">
    <source>
        <dbReference type="ARBA" id="ARBA00023136"/>
    </source>
</evidence>
<evidence type="ECO:0000313" key="11">
    <source>
        <dbReference type="Ensembl" id="ENSCPRP00005000498.1"/>
    </source>
</evidence>
<feature type="transmembrane region" description="Helical" evidence="8">
    <location>
        <begin position="466"/>
        <end position="488"/>
    </location>
</feature>
<proteinExistence type="inferred from homology"/>
<feature type="transmembrane region" description="Helical" evidence="8">
    <location>
        <begin position="424"/>
        <end position="446"/>
    </location>
</feature>
<keyword evidence="12" id="KW-1185">Reference proteome</keyword>
<feature type="transmembrane region" description="Helical" evidence="8">
    <location>
        <begin position="590"/>
        <end position="609"/>
    </location>
</feature>
<evidence type="ECO:0000256" key="6">
    <source>
        <dbReference type="ARBA" id="ARBA00023157"/>
    </source>
</evidence>
<feature type="domain" description="G-protein coupled receptors family 2 profile 2" evidence="10">
    <location>
        <begin position="383"/>
        <end position="639"/>
    </location>
</feature>
<dbReference type="OMA" id="CETTLEI"/>
<comment type="subcellular location">
    <subcellularLocation>
        <location evidence="1">Membrane</location>
        <topology evidence="1">Multi-pass membrane protein</topology>
    </subcellularLocation>
</comment>
<keyword evidence="4 8" id="KW-1133">Transmembrane helix</keyword>
<dbReference type="GeneTree" id="ENSGT00940000162401"/>
<dbReference type="InterPro" id="IPR000832">
    <property type="entry name" value="GPCR_2_secretin-like"/>
</dbReference>
<dbReference type="PANTHER" id="PTHR45813:SF1">
    <property type="entry name" value="ADHESION G PROTEIN-COUPLED RECEPTOR F4"/>
    <property type="match status" value="1"/>
</dbReference>
<accession>A0A7M4DVM6</accession>
<dbReference type="InterPro" id="IPR017981">
    <property type="entry name" value="GPCR_2-like_7TM"/>
</dbReference>
<dbReference type="PANTHER" id="PTHR45813">
    <property type="entry name" value="IG-LIKE DOMAIN-CONTAINING PROTEIN"/>
    <property type="match status" value="1"/>
</dbReference>
<feature type="transmembrane region" description="Helical" evidence="8">
    <location>
        <begin position="500"/>
        <end position="520"/>
    </location>
</feature>
<organism evidence="11 12">
    <name type="scientific">Crocodylus porosus</name>
    <name type="common">Saltwater crocodile</name>
    <name type="synonym">Estuarine crocodile</name>
    <dbReference type="NCBI Taxonomy" id="8502"/>
    <lineage>
        <taxon>Eukaryota</taxon>
        <taxon>Metazoa</taxon>
        <taxon>Chordata</taxon>
        <taxon>Craniata</taxon>
        <taxon>Vertebrata</taxon>
        <taxon>Euteleostomi</taxon>
        <taxon>Archelosauria</taxon>
        <taxon>Archosauria</taxon>
        <taxon>Crocodylia</taxon>
        <taxon>Longirostres</taxon>
        <taxon>Crocodylidae</taxon>
        <taxon>Crocodylus</taxon>
    </lineage>
</organism>
<dbReference type="Ensembl" id="ENSCPRT00005000594.1">
    <property type="protein sequence ID" value="ENSCPRP00005000498.1"/>
    <property type="gene ID" value="ENSCPRG00005000406.1"/>
</dbReference>
<evidence type="ECO:0000259" key="10">
    <source>
        <dbReference type="PROSITE" id="PS50261"/>
    </source>
</evidence>
<feature type="transmembrane region" description="Helical" evidence="8">
    <location>
        <begin position="615"/>
        <end position="638"/>
    </location>
</feature>
<evidence type="ECO:0000256" key="3">
    <source>
        <dbReference type="ARBA" id="ARBA00022692"/>
    </source>
</evidence>
<evidence type="ECO:0000256" key="8">
    <source>
        <dbReference type="SAM" id="Phobius"/>
    </source>
</evidence>
<reference evidence="11" key="1">
    <citation type="submission" date="2025-08" db="UniProtKB">
        <authorList>
            <consortium name="Ensembl"/>
        </authorList>
    </citation>
    <scope>IDENTIFICATION</scope>
</reference>
<dbReference type="GO" id="GO:0016020">
    <property type="term" value="C:membrane"/>
    <property type="evidence" value="ECO:0007669"/>
    <property type="project" value="UniProtKB-SubCell"/>
</dbReference>
<dbReference type="InterPro" id="IPR051587">
    <property type="entry name" value="Adhesion_GPCR"/>
</dbReference>
<keyword evidence="6" id="KW-1015">Disulfide bond</keyword>
<evidence type="ECO:0000256" key="7">
    <source>
        <dbReference type="ARBA" id="ARBA00023180"/>
    </source>
</evidence>
<dbReference type="GO" id="GO:0007189">
    <property type="term" value="P:adenylate cyclase-activating G protein-coupled receptor signaling pathway"/>
    <property type="evidence" value="ECO:0007669"/>
    <property type="project" value="TreeGrafter"/>
</dbReference>
<dbReference type="Pfam" id="PF00002">
    <property type="entry name" value="7tm_2"/>
    <property type="match status" value="1"/>
</dbReference>
<feature type="transmembrane region" description="Helical" evidence="8">
    <location>
        <begin position="540"/>
        <end position="564"/>
    </location>
</feature>
<evidence type="ECO:0000256" key="1">
    <source>
        <dbReference type="ARBA" id="ARBA00004141"/>
    </source>
</evidence>
<dbReference type="InterPro" id="IPR046338">
    <property type="entry name" value="GAIN_dom_sf"/>
</dbReference>
<keyword evidence="7" id="KW-0325">Glycoprotein</keyword>
<keyword evidence="5 8" id="KW-0472">Membrane</keyword>
<keyword evidence="3 8" id="KW-0812">Transmembrane</keyword>